<gene>
    <name evidence="1" type="primary">106070122</name>
</gene>
<dbReference type="VEuPathDB" id="VectorBase:BGLB035228"/>
<dbReference type="AlphaFoldDB" id="A0A2C9LUQ9"/>
<dbReference type="KEGG" id="bgt:106070122"/>
<evidence type="ECO:0000313" key="2">
    <source>
        <dbReference type="Proteomes" id="UP000076420"/>
    </source>
</evidence>
<accession>A0A2C9LUQ9</accession>
<protein>
    <submittedName>
        <fullName evidence="1">Uncharacterized protein</fullName>
    </submittedName>
</protein>
<name>A0A2C9LUQ9_BIOGL</name>
<dbReference type="InterPro" id="IPR033616">
    <property type="entry name" value="BLTP1"/>
</dbReference>
<dbReference type="GO" id="GO:0048488">
    <property type="term" value="P:synaptic vesicle endocytosis"/>
    <property type="evidence" value="ECO:0007669"/>
    <property type="project" value="TreeGrafter"/>
</dbReference>
<sequence length="144" mass="15881">IQNKFLKVHDAKTKRLWFLWNESELLSPIHSSVYGKCGCLGGCAFFGKNKNGISFFKLKRHRDGTQVVAIPQVCKDGSDPGFGQSLLHAGKLVFETSQLTLRVSPVKAPADVTGFSFTRGYMSELTSPVGDEDGKLITFHFILS</sequence>
<organism evidence="1 2">
    <name type="scientific">Biomphalaria glabrata</name>
    <name type="common">Bloodfluke planorb</name>
    <name type="synonym">Freshwater snail</name>
    <dbReference type="NCBI Taxonomy" id="6526"/>
    <lineage>
        <taxon>Eukaryota</taxon>
        <taxon>Metazoa</taxon>
        <taxon>Spiralia</taxon>
        <taxon>Lophotrochozoa</taxon>
        <taxon>Mollusca</taxon>
        <taxon>Gastropoda</taxon>
        <taxon>Heterobranchia</taxon>
        <taxon>Euthyneura</taxon>
        <taxon>Panpulmonata</taxon>
        <taxon>Hygrophila</taxon>
        <taxon>Lymnaeoidea</taxon>
        <taxon>Planorbidae</taxon>
        <taxon>Biomphalaria</taxon>
    </lineage>
</organism>
<dbReference type="PANTHER" id="PTHR31640">
    <property type="entry name" value="TRANSMEMBRANE PROTEIN KIAA1109"/>
    <property type="match status" value="1"/>
</dbReference>
<reference evidence="1" key="1">
    <citation type="submission" date="2020-05" db="UniProtKB">
        <authorList>
            <consortium name="EnsemblMetazoa"/>
        </authorList>
    </citation>
    <scope>IDENTIFICATION</scope>
    <source>
        <strain evidence="1">BB02</strain>
    </source>
</reference>
<evidence type="ECO:0000313" key="1">
    <source>
        <dbReference type="EnsemblMetazoa" id="BGLB035228-PA"/>
    </source>
</evidence>
<dbReference type="PANTHER" id="PTHR31640:SF1">
    <property type="entry name" value="BRIDGE-LIKE LIPID TRANSFER PROTEIN FAMILY MEMBER 1"/>
    <property type="match status" value="1"/>
</dbReference>
<dbReference type="GO" id="GO:0098793">
    <property type="term" value="C:presynapse"/>
    <property type="evidence" value="ECO:0007669"/>
    <property type="project" value="GOC"/>
</dbReference>
<proteinExistence type="predicted"/>
<dbReference type="VEuPathDB" id="VectorBase:BGLAX_038486"/>
<dbReference type="Proteomes" id="UP000076420">
    <property type="component" value="Unassembled WGS sequence"/>
</dbReference>
<dbReference type="EnsemblMetazoa" id="BGLB035228-RA">
    <property type="protein sequence ID" value="BGLB035228-PA"/>
    <property type="gene ID" value="BGLB035228"/>
</dbReference>